<dbReference type="EMBL" id="AFYH01168229">
    <property type="status" value="NOT_ANNOTATED_CDS"/>
    <property type="molecule type" value="Genomic_DNA"/>
</dbReference>
<dbReference type="EMBL" id="AFYH01168228">
    <property type="status" value="NOT_ANNOTATED_CDS"/>
    <property type="molecule type" value="Genomic_DNA"/>
</dbReference>
<keyword evidence="9" id="KW-1185">Reference proteome</keyword>
<dbReference type="GO" id="GO:0005576">
    <property type="term" value="C:extracellular region"/>
    <property type="evidence" value="ECO:0007669"/>
    <property type="project" value="UniProtKB-SubCell"/>
</dbReference>
<reference evidence="8" key="2">
    <citation type="submission" date="2025-08" db="UniProtKB">
        <authorList>
            <consortium name="Ensembl"/>
        </authorList>
    </citation>
    <scope>IDENTIFICATION</scope>
</reference>
<reference evidence="8" key="3">
    <citation type="submission" date="2025-09" db="UniProtKB">
        <authorList>
            <consortium name="Ensembl"/>
        </authorList>
    </citation>
    <scope>IDENTIFICATION</scope>
</reference>
<evidence type="ECO:0000256" key="2">
    <source>
        <dbReference type="ARBA" id="ARBA00022525"/>
    </source>
</evidence>
<dbReference type="GO" id="GO:0031012">
    <property type="term" value="C:extracellular matrix"/>
    <property type="evidence" value="ECO:0007669"/>
    <property type="project" value="TreeGrafter"/>
</dbReference>
<reference evidence="9" key="1">
    <citation type="submission" date="2011-08" db="EMBL/GenBank/DDBJ databases">
        <title>The draft genome of Latimeria chalumnae.</title>
        <authorList>
            <person name="Di Palma F."/>
            <person name="Alfoldi J."/>
            <person name="Johnson J."/>
            <person name="Berlin A."/>
            <person name="Gnerre S."/>
            <person name="Jaffe D."/>
            <person name="MacCallum I."/>
            <person name="Young S."/>
            <person name="Walker B.J."/>
            <person name="Lander E."/>
            <person name="Lindblad-Toh K."/>
        </authorList>
    </citation>
    <scope>NUCLEOTIDE SEQUENCE [LARGE SCALE GENOMIC DNA]</scope>
    <source>
        <strain evidence="9">Wild caught</strain>
    </source>
</reference>
<name>H3AIB5_LATCH</name>
<dbReference type="InterPro" id="IPR000884">
    <property type="entry name" value="TSP1_rpt"/>
</dbReference>
<dbReference type="EMBL" id="AFYH01168227">
    <property type="status" value="NOT_ANNOTATED_CDS"/>
    <property type="molecule type" value="Genomic_DNA"/>
</dbReference>
<dbReference type="InterPro" id="IPR010909">
    <property type="entry name" value="PLAC"/>
</dbReference>
<dbReference type="PANTHER" id="PTHR13723">
    <property type="entry name" value="ADAMTS A DISINTEGRIN AND METALLOPROTEASE WITH THROMBOSPONDIN MOTIFS PROTEASE"/>
    <property type="match status" value="1"/>
</dbReference>
<dbReference type="FunFam" id="2.60.120.830:FF:000001">
    <property type="entry name" value="A disintegrin and metalloproteinase with thrombospondin motifs 1"/>
    <property type="match status" value="1"/>
</dbReference>
<dbReference type="PROSITE" id="PS50092">
    <property type="entry name" value="TSP1"/>
    <property type="match status" value="6"/>
</dbReference>
<dbReference type="HOGENOM" id="CLU_000660_6_0_1"/>
<dbReference type="GO" id="GO:0006508">
    <property type="term" value="P:proteolysis"/>
    <property type="evidence" value="ECO:0007669"/>
    <property type="project" value="TreeGrafter"/>
</dbReference>
<proteinExistence type="predicted"/>
<dbReference type="EMBL" id="AFYH01168231">
    <property type="status" value="NOT_ANNOTATED_CDS"/>
    <property type="molecule type" value="Genomic_DNA"/>
</dbReference>
<organism evidence="8 9">
    <name type="scientific">Latimeria chalumnae</name>
    <name type="common">Coelacanth</name>
    <dbReference type="NCBI Taxonomy" id="7897"/>
    <lineage>
        <taxon>Eukaryota</taxon>
        <taxon>Metazoa</taxon>
        <taxon>Chordata</taxon>
        <taxon>Craniata</taxon>
        <taxon>Vertebrata</taxon>
        <taxon>Euteleostomi</taxon>
        <taxon>Coelacanthiformes</taxon>
        <taxon>Coelacanthidae</taxon>
        <taxon>Latimeria</taxon>
    </lineage>
</organism>
<keyword evidence="3 6" id="KW-0732">Signal</keyword>
<dbReference type="Pfam" id="PF08686">
    <property type="entry name" value="PLAC"/>
    <property type="match status" value="1"/>
</dbReference>
<dbReference type="EMBL" id="AFYH01168226">
    <property type="status" value="NOT_ANNOTATED_CDS"/>
    <property type="molecule type" value="Genomic_DNA"/>
</dbReference>
<accession>H3AIB5</accession>
<feature type="compositionally biased region" description="Polar residues" evidence="5">
    <location>
        <begin position="227"/>
        <end position="240"/>
    </location>
</feature>
<evidence type="ECO:0000256" key="1">
    <source>
        <dbReference type="ARBA" id="ARBA00004613"/>
    </source>
</evidence>
<dbReference type="GO" id="GO:0004222">
    <property type="term" value="F:metalloendopeptidase activity"/>
    <property type="evidence" value="ECO:0007669"/>
    <property type="project" value="TreeGrafter"/>
</dbReference>
<dbReference type="Pfam" id="PF05986">
    <property type="entry name" value="ADAMTS_spacer1"/>
    <property type="match status" value="1"/>
</dbReference>
<dbReference type="FunFam" id="2.20.100.10:FF:000005">
    <property type="entry name" value="ADAM metallopeptidase with thrombospondin type 1 motif 9"/>
    <property type="match status" value="2"/>
</dbReference>
<evidence type="ECO:0000256" key="5">
    <source>
        <dbReference type="SAM" id="MobiDB-lite"/>
    </source>
</evidence>
<comment type="subcellular location">
    <subcellularLocation>
        <location evidence="1">Secreted</location>
    </subcellularLocation>
</comment>
<dbReference type="SMART" id="SM00209">
    <property type="entry name" value="TSP1"/>
    <property type="match status" value="7"/>
</dbReference>
<dbReference type="Gene3D" id="2.60.120.830">
    <property type="match status" value="1"/>
</dbReference>
<dbReference type="PANTHER" id="PTHR13723:SF144">
    <property type="entry name" value="ADAMTS-LIKE PROTEIN 4"/>
    <property type="match status" value="1"/>
</dbReference>
<dbReference type="InParanoid" id="H3AIB5"/>
<dbReference type="InterPro" id="IPR010294">
    <property type="entry name" value="ADAMTS_spacer1"/>
</dbReference>
<gene>
    <name evidence="8" type="primary">ADAMTSL4</name>
</gene>
<dbReference type="AlphaFoldDB" id="H3AIB5"/>
<evidence type="ECO:0000259" key="7">
    <source>
        <dbReference type="PROSITE" id="PS50900"/>
    </source>
</evidence>
<keyword evidence="2" id="KW-0964">Secreted</keyword>
<protein>
    <submittedName>
        <fullName evidence="8">ADAMTS like 4</fullName>
    </submittedName>
</protein>
<dbReference type="Gene3D" id="2.20.100.10">
    <property type="entry name" value="Thrombospondin type-1 (TSP1) repeat"/>
    <property type="match status" value="7"/>
</dbReference>
<feature type="signal peptide" evidence="6">
    <location>
        <begin position="1"/>
        <end position="16"/>
    </location>
</feature>
<keyword evidence="4" id="KW-0677">Repeat</keyword>
<evidence type="ECO:0000256" key="6">
    <source>
        <dbReference type="SAM" id="SignalP"/>
    </source>
</evidence>
<dbReference type="eggNOG" id="KOG4597">
    <property type="taxonomic scope" value="Eukaryota"/>
</dbReference>
<dbReference type="GO" id="GO:0030198">
    <property type="term" value="P:extracellular matrix organization"/>
    <property type="evidence" value="ECO:0007669"/>
    <property type="project" value="TreeGrafter"/>
</dbReference>
<dbReference type="Pfam" id="PF19030">
    <property type="entry name" value="TSP1_ADAMTS"/>
    <property type="match status" value="6"/>
</dbReference>
<evidence type="ECO:0000256" key="3">
    <source>
        <dbReference type="ARBA" id="ARBA00022729"/>
    </source>
</evidence>
<dbReference type="EMBL" id="AFYH01168232">
    <property type="status" value="NOT_ANNOTATED_CDS"/>
    <property type="molecule type" value="Genomic_DNA"/>
</dbReference>
<dbReference type="Ensembl" id="ENSLACT00000009457.1">
    <property type="protein sequence ID" value="ENSLACP00000009386.1"/>
    <property type="gene ID" value="ENSLACG00000008278.1"/>
</dbReference>
<dbReference type="Bgee" id="ENSLACG00000008278">
    <property type="expression patterns" value="Expressed in mesonephros and 6 other cell types or tissues"/>
</dbReference>
<dbReference type="InterPro" id="IPR036383">
    <property type="entry name" value="TSP1_rpt_sf"/>
</dbReference>
<feature type="region of interest" description="Disordered" evidence="5">
    <location>
        <begin position="626"/>
        <end position="647"/>
    </location>
</feature>
<dbReference type="Proteomes" id="UP000008672">
    <property type="component" value="Unassembled WGS sequence"/>
</dbReference>
<evidence type="ECO:0000256" key="4">
    <source>
        <dbReference type="ARBA" id="ARBA00022737"/>
    </source>
</evidence>
<dbReference type="InterPro" id="IPR045371">
    <property type="entry name" value="ADAMTS_CR_3"/>
</dbReference>
<dbReference type="SUPFAM" id="SSF82895">
    <property type="entry name" value="TSP-1 type 1 repeat"/>
    <property type="match status" value="7"/>
</dbReference>
<dbReference type="FunCoup" id="H3AIB5">
    <property type="interactions" value="30"/>
</dbReference>
<dbReference type="InterPro" id="IPR050439">
    <property type="entry name" value="ADAMTS_ADAMTS-like"/>
</dbReference>
<dbReference type="Pfam" id="PF00090">
    <property type="entry name" value="TSP_1"/>
    <property type="match status" value="1"/>
</dbReference>
<feature type="domain" description="PLAC" evidence="7">
    <location>
        <begin position="1040"/>
        <end position="1077"/>
    </location>
</feature>
<dbReference type="STRING" id="7897.ENSLACP00000009386"/>
<dbReference type="OMA" id="KSICCAS"/>
<feature type="chain" id="PRO_5003579943" evidence="6">
    <location>
        <begin position="17"/>
        <end position="1086"/>
    </location>
</feature>
<evidence type="ECO:0000313" key="9">
    <source>
        <dbReference type="Proteomes" id="UP000008672"/>
    </source>
</evidence>
<dbReference type="PROSITE" id="PS50900">
    <property type="entry name" value="PLAC"/>
    <property type="match status" value="1"/>
</dbReference>
<evidence type="ECO:0000313" key="8">
    <source>
        <dbReference type="Ensembl" id="ENSLACP00000009386.1"/>
    </source>
</evidence>
<sequence length="1086" mass="119730">ITNWLALRVCVTSLNATSLSLSPLPQDPLRKSRQVVEQDGARIPGIWSAWSAWSSCSQSCGVGIMERRRTCLPPSDRMNPYSGLRGTYPLHTDAIAPSAHQPNYLSSQSMFPLYSFENLSNQNLFPFRGPPNQENRASSRVFLFLDRSSARDTIKPGKYGYGSVPFALPLHKTKPINKRKLRTPKKSKDELLQNTSKPTFQSLQGLASSVDKNINRERVTTAKRSVETQQPTINPSYGTSSEEETQARTRAEEGEIAGQLQEVPIHPTAFSHNEGLQALNNLRSPAEDPMVMSEDPEALKTLGHPAAHGQMQPEIWLLPGRSPPRQHPGTVGSSPSLFSTAQYPDWNPYFSSASNFVCEGEQKQYKTCIVESCSAGHPDTRFTQCASFNGKEFMGRLYQWEPFLEGGGGLPNLTHSCLAFLALPGRGETSSLGSRRSERCELNCRPVGFRFYVRHAEKALDGTPCRVNSTDICIDGQCLSPGCDGILGSNRTIDKCGICGGEGFSCKLISGVFGDPTVPIGYHKIIEIPKGATKINITELARSPNYLALRSLSGRSVINGNWAVDPPGKYEAGGTVFTYKRPTGAGDSRGESFTAQGPTTEKLEVYIIFQQENPGISFKFFIPAGNPERLAPTPPPPTPRENPSNFRIPPLPARGLQSGRVFGTPQRNIRIPPQPRAPVPYPPDASEYSWRRVGATECSATCGKGFRYPTFQCFSTISQEEVNDRKCGIGTKPPLAEEVCNTQPCPAFWDMGEWSECSKTCGSGIQHRQVTCRQSFANRSTMVHPKRCEKLEKPGATQPCRLRVCSHWEIRTNWSSCSVLCGVGQRTRNVRCVSNHGDIISDRECNTRLRPNTSESCDMGPCVKTWFYSDWSSTCSVDCGTGIQRRSVVCLSNYINGQSRENCGGSKPAEMRACSGGSCQRSITWYAGPWSQCSVECGTGTQYRDLICVSKLGTDFNVTDPSDCVKLEKPPSVQACDAGLCRAQWYMTQWSACSKSCQGGVQMREVRCLKEDRILSADCDLAVRPVEKQACNPQLCASELGENCRDKYHNCLVITQARLCVYSYYKMVCCASCTRAARRAVATHNR</sequence>
<dbReference type="EMBL" id="AFYH01168230">
    <property type="status" value="NOT_ANNOTATED_CDS"/>
    <property type="molecule type" value="Genomic_DNA"/>
</dbReference>
<feature type="region of interest" description="Disordered" evidence="5">
    <location>
        <begin position="221"/>
        <end position="246"/>
    </location>
</feature>
<dbReference type="GeneTree" id="ENSGT00940000161136"/>
<dbReference type="Pfam" id="PF19236">
    <property type="entry name" value="ADAMTS_CR_3"/>
    <property type="match status" value="1"/>
</dbReference>